<feature type="region of interest" description="Disordered" evidence="1">
    <location>
        <begin position="520"/>
        <end position="545"/>
    </location>
</feature>
<feature type="region of interest" description="Disordered" evidence="1">
    <location>
        <begin position="221"/>
        <end position="240"/>
    </location>
</feature>
<evidence type="ECO:0000256" key="1">
    <source>
        <dbReference type="SAM" id="MobiDB-lite"/>
    </source>
</evidence>
<feature type="compositionally biased region" description="Polar residues" evidence="1">
    <location>
        <begin position="1204"/>
        <end position="1221"/>
    </location>
</feature>
<feature type="compositionally biased region" description="Low complexity" evidence="1">
    <location>
        <begin position="600"/>
        <end position="612"/>
    </location>
</feature>
<dbReference type="OrthoDB" id="43122at2759"/>
<dbReference type="Proteomes" id="UP000054845">
    <property type="component" value="Unassembled WGS sequence"/>
</dbReference>
<feature type="compositionally biased region" description="Basic and acidic residues" evidence="1">
    <location>
        <begin position="2379"/>
        <end position="2390"/>
    </location>
</feature>
<feature type="compositionally biased region" description="Polar residues" evidence="1">
    <location>
        <begin position="640"/>
        <end position="659"/>
    </location>
</feature>
<dbReference type="InterPro" id="IPR011993">
    <property type="entry name" value="PH-like_dom_sf"/>
</dbReference>
<feature type="compositionally biased region" description="Low complexity" evidence="1">
    <location>
        <begin position="108"/>
        <end position="129"/>
    </location>
</feature>
<dbReference type="PANTHER" id="PTHR38700">
    <property type="entry name" value="YALI0E22418P"/>
    <property type="match status" value="1"/>
</dbReference>
<feature type="compositionally biased region" description="Basic and acidic residues" evidence="1">
    <location>
        <begin position="296"/>
        <end position="314"/>
    </location>
</feature>
<organism evidence="2 3">
    <name type="scientific">Ceraceosorus bombacis</name>
    <dbReference type="NCBI Taxonomy" id="401625"/>
    <lineage>
        <taxon>Eukaryota</taxon>
        <taxon>Fungi</taxon>
        <taxon>Dikarya</taxon>
        <taxon>Basidiomycota</taxon>
        <taxon>Ustilaginomycotina</taxon>
        <taxon>Exobasidiomycetes</taxon>
        <taxon>Ceraceosorales</taxon>
        <taxon>Ceraceosoraceae</taxon>
        <taxon>Ceraceosorus</taxon>
    </lineage>
</organism>
<feature type="region of interest" description="Disordered" evidence="1">
    <location>
        <begin position="2026"/>
        <end position="2094"/>
    </location>
</feature>
<feature type="compositionally biased region" description="Polar residues" evidence="1">
    <location>
        <begin position="2358"/>
        <end position="2370"/>
    </location>
</feature>
<feature type="compositionally biased region" description="Low complexity" evidence="1">
    <location>
        <begin position="1700"/>
        <end position="1714"/>
    </location>
</feature>
<feature type="compositionally biased region" description="Low complexity" evidence="1">
    <location>
        <begin position="1322"/>
        <end position="1336"/>
    </location>
</feature>
<feature type="compositionally biased region" description="Basic residues" evidence="1">
    <location>
        <begin position="1308"/>
        <end position="1320"/>
    </location>
</feature>
<feature type="compositionally biased region" description="Low complexity" evidence="1">
    <location>
        <begin position="419"/>
        <end position="432"/>
    </location>
</feature>
<feature type="compositionally biased region" description="Polar residues" evidence="1">
    <location>
        <begin position="1719"/>
        <end position="1729"/>
    </location>
</feature>
<feature type="region of interest" description="Disordered" evidence="1">
    <location>
        <begin position="2358"/>
        <end position="2397"/>
    </location>
</feature>
<feature type="region of interest" description="Disordered" evidence="1">
    <location>
        <begin position="412"/>
        <end position="456"/>
    </location>
</feature>
<feature type="compositionally biased region" description="Low complexity" evidence="1">
    <location>
        <begin position="284"/>
        <end position="294"/>
    </location>
</feature>
<feature type="compositionally biased region" description="Low complexity" evidence="1">
    <location>
        <begin position="1505"/>
        <end position="1516"/>
    </location>
</feature>
<keyword evidence="3" id="KW-1185">Reference proteome</keyword>
<feature type="region of interest" description="Disordered" evidence="1">
    <location>
        <begin position="1783"/>
        <end position="2007"/>
    </location>
</feature>
<feature type="compositionally biased region" description="Polar residues" evidence="1">
    <location>
        <begin position="983"/>
        <end position="1003"/>
    </location>
</feature>
<feature type="compositionally biased region" description="Low complexity" evidence="1">
    <location>
        <begin position="324"/>
        <end position="336"/>
    </location>
</feature>
<feature type="compositionally biased region" description="Polar residues" evidence="1">
    <location>
        <begin position="1123"/>
        <end position="1141"/>
    </location>
</feature>
<feature type="compositionally biased region" description="Low complexity" evidence="1">
    <location>
        <begin position="1268"/>
        <end position="1282"/>
    </location>
</feature>
<feature type="region of interest" description="Disordered" evidence="1">
    <location>
        <begin position="576"/>
        <end position="659"/>
    </location>
</feature>
<feature type="compositionally biased region" description="Low complexity" evidence="1">
    <location>
        <begin position="1890"/>
        <end position="1904"/>
    </location>
</feature>
<feature type="region of interest" description="Disordered" evidence="1">
    <location>
        <begin position="1390"/>
        <end position="1524"/>
    </location>
</feature>
<dbReference type="Gene3D" id="2.30.29.30">
    <property type="entry name" value="Pleckstrin-homology domain (PH domain)/Phosphotyrosine-binding domain (PTB)"/>
    <property type="match status" value="1"/>
</dbReference>
<feature type="compositionally biased region" description="Low complexity" evidence="1">
    <location>
        <begin position="53"/>
        <end position="65"/>
    </location>
</feature>
<feature type="compositionally biased region" description="Pro residues" evidence="1">
    <location>
        <begin position="2315"/>
        <end position="2327"/>
    </location>
</feature>
<feature type="region of interest" description="Disordered" evidence="1">
    <location>
        <begin position="2464"/>
        <end position="2498"/>
    </location>
</feature>
<feature type="region of interest" description="Disordered" evidence="1">
    <location>
        <begin position="949"/>
        <end position="1352"/>
    </location>
</feature>
<feature type="compositionally biased region" description="Polar residues" evidence="1">
    <location>
        <begin position="1668"/>
        <end position="1685"/>
    </location>
</feature>
<evidence type="ECO:0000313" key="3">
    <source>
        <dbReference type="Proteomes" id="UP000054845"/>
    </source>
</evidence>
<evidence type="ECO:0000313" key="2">
    <source>
        <dbReference type="EMBL" id="CEH18625.1"/>
    </source>
</evidence>
<feature type="compositionally biased region" description="Polar residues" evidence="1">
    <location>
        <begin position="1413"/>
        <end position="1456"/>
    </location>
</feature>
<feature type="region of interest" description="Disordered" evidence="1">
    <location>
        <begin position="871"/>
        <end position="933"/>
    </location>
</feature>
<feature type="compositionally biased region" description="Basic and acidic residues" evidence="1">
    <location>
        <begin position="1862"/>
        <end position="1877"/>
    </location>
</feature>
<feature type="compositionally biased region" description="Basic and acidic residues" evidence="1">
    <location>
        <begin position="1065"/>
        <end position="1077"/>
    </location>
</feature>
<feature type="compositionally biased region" description="Polar residues" evidence="1">
    <location>
        <begin position="137"/>
        <end position="155"/>
    </location>
</feature>
<feature type="region of interest" description="Disordered" evidence="1">
    <location>
        <begin position="1656"/>
        <end position="1768"/>
    </location>
</feature>
<feature type="compositionally biased region" description="Basic and acidic residues" evidence="1">
    <location>
        <begin position="1190"/>
        <end position="1199"/>
    </location>
</feature>
<feature type="compositionally biased region" description="Low complexity" evidence="1">
    <location>
        <begin position="1985"/>
        <end position="2000"/>
    </location>
</feature>
<accession>A0A0P1BQL6</accession>
<feature type="region of interest" description="Disordered" evidence="1">
    <location>
        <begin position="253"/>
        <end position="381"/>
    </location>
</feature>
<dbReference type="PANTHER" id="PTHR38700:SF1">
    <property type="entry name" value="PH DOMAIN-CONTAINING PROTEIN"/>
    <property type="match status" value="1"/>
</dbReference>
<reference evidence="2 3" key="1">
    <citation type="submission" date="2014-09" db="EMBL/GenBank/DDBJ databases">
        <authorList>
            <person name="Magalhaes I.L.F."/>
            <person name="Oliveira U."/>
            <person name="Santos F.R."/>
            <person name="Vidigal T.H.D.A."/>
            <person name="Brescovit A.D."/>
            <person name="Santos A.J."/>
        </authorList>
    </citation>
    <scope>NUCLEOTIDE SEQUENCE [LARGE SCALE GENOMIC DNA]</scope>
</reference>
<name>A0A0P1BQL6_9BASI</name>
<feature type="compositionally biased region" description="Basic and acidic residues" evidence="1">
    <location>
        <begin position="2464"/>
        <end position="2479"/>
    </location>
</feature>
<feature type="compositionally biased region" description="Low complexity" evidence="1">
    <location>
        <begin position="1816"/>
        <end position="1825"/>
    </location>
</feature>
<feature type="compositionally biased region" description="Low complexity" evidence="1">
    <location>
        <begin position="263"/>
        <end position="272"/>
    </location>
</feature>
<dbReference type="EMBL" id="CCYA01000275">
    <property type="protein sequence ID" value="CEH18625.1"/>
    <property type="molecule type" value="Genomic_DNA"/>
</dbReference>
<feature type="compositionally biased region" description="Low complexity" evidence="1">
    <location>
        <begin position="362"/>
        <end position="371"/>
    </location>
</feature>
<proteinExistence type="predicted"/>
<feature type="region of interest" description="Disordered" evidence="1">
    <location>
        <begin position="38"/>
        <end position="167"/>
    </location>
</feature>
<feature type="region of interest" description="Disordered" evidence="1">
    <location>
        <begin position="1542"/>
        <end position="1643"/>
    </location>
</feature>
<feature type="compositionally biased region" description="Basic residues" evidence="1">
    <location>
        <begin position="72"/>
        <end position="82"/>
    </location>
</feature>
<feature type="compositionally biased region" description="Low complexity" evidence="1">
    <location>
        <begin position="2128"/>
        <end position="2142"/>
    </location>
</feature>
<sequence length="2498" mass="260396">MRVQRAVPMLSLSPLGVHAKLPTPPHATQALEVLSSSFNFPEPPSRIFRDGLASARSSPRASRAGSPPPPTMRKKRSPRNSAKRLTQESAKARPPVPDLPSPAQNDFPASAISAPTSPANSSALPSSQPLGVRGNRPSHSSAPPEQSRAAPSTQHPHAHLQAAGSSNVSSARLEHALLGNVGYASDAGVVAQEAGGLGLHMAEAVEADEGDVEQRLSFVSGSGQRHSAVPASQRVSSGSSIYSDQQEYLAQAGDETGDGSAGGLSLSSDSDSYMPVTPATPGHSFSSSFSTSSTWRPRELTLARADAQTERERSLAGLALNPRSASPMMSPWSSSSTIGVPRDRLSPAPGTSSPSHMRGVAGSSSANTSLSSGGGHNSGAAGTRGLMLASAAAPPNSARNFPPLALALPASTGATSTDAAPPRSSPLAPRSRFVSAPGAPLTSQAPLRSPLPVLSRGPAFPPARDATLESMAAERVPNEDLGALQAMLPHRRLLSGSSARLLSPALHSASTQGVISPIASKPSWEKPFGEARSASSDSQHGNEARPMDPEVFVAAMQAASAAEVAAALEARKQLRSTASTSQLAEEVKSAPSARPQMPTRSRSQSFLRSSSMTRRRAPPPPPLLLATAPSNPDMAGAISKDTSAPTTKDSTLDAASSSVVPDNTLEATQESPEFVTAPGISSSPSFEMITHRAGDQDRGESQNLLAPLSLPLAGSASPMSAVFHTPLASPANLPSPESESRSLDDSLMMAVVEAQIDTAIVDPPAEAGNDIAMPETSRAEEEEEHVTADAPDEALEVLVDSPLQTPSNELTANPRIESRENARAFGASSSLSVRPGSLEQPNTAYFDFDSDGSDASEGIREPMIFRKMKTRSMVQETAPEPKPEQTQRLSVADVRSSLTSGSEAADAAEPALGGKALSEAEAESARESSAALSLSAKSDEAAGAAPFEFDDADAESGGHESVAVMRRSSSWGNLEPFEERRVSSPNSSVQGRTSIPPTISFRTSIFKHLDPKRASGPKSASEARADISPFDTDGGDEDPLEKASSRPSAAVSTEDVLVDMLSRTQEVRTSQRVELSKLARSSSQVAPAGPPPSEPLPAPPPGSSLRRSSRSVGRMSRAERTSLAATSQPQAEPSKMPQTAPSRPKRPSGVELEQLDLQPSPMPNSVPSTEPVPQGRWKADAHRPSASGESPERPVHGAEGRSQPLRSRSRPNLTVRTNSAAAEQAESLQPRPRPPVPRSKASLVPEVPSFGYMGPSTPLDSAMISPTSGAGPFSAFSSSSFSDRSTFEPTSSRWSSGSDSEGEASKLAARKVATKSKKAAKGPQLTSRTSSSSLGQGSMGPPPTPVKKSSFFSGLGLRKKSLTNAAAGAAGVSPASSVGAPSPRVVDAASEFPFPASTGPSPSVAASADGARASTSLHSRNRGGSTSSRASNTTSIGQSLTNRPSLASLRSITSYDPSRRPSVSAESFASPAISGPPSPALEGMPRGFDSVNRRPSNTGLGIDMNGSSSNGPSEPSVRASQGLRSARASLNSLRASRDLAVIRASGESDEDLAASAMSPKSTRRRSQTIATGDGRISNRASRQTPLSSIESPSKTAEGGNKVRTIDAATDDLDDTPRVAYASLPGSRRESVTSPSVARASAKRYFETDHEALDALGSRLYQEGAGDAESQTGTAPNSPTVPSRVSSIRRHERSGSKGRQSPSPSLLRHSPSGSLMRHSPSPSLTRSISASLLRAMSPEVQPSPPPRTTSKPKRLIEKYNGTALPHYPSLTDLGRAWVAQHPDEPLQAASGPRMMARILDGVSKRRQHAGSGSKTPSDASTDDYGSSDGGGAGDHTNSIRSNGHGSAPQRGGDQAGGGGGDDPDGRRNQQSQAREDPHGLQAHLLANQSLPGPSQAQRRPSPRQQTMPLPGVSAPHLRGGATRNGSSESVGRPAQARPSLGSSESQLRAMMMATSHPAQFDPQRRPSLHPSDQQQQRDFRPPVATMMMMPSSGSSSGNSSPRFPPNDHQLQLSSRMAAVIDQGHNFSAPLPPYARQGTSPRLGGSAPLRPMHSAGAAGQPEAREDAVTQARARARSVSRARPPATAIDTRVAPPMPMPALLGRAVPPSAQEVSPQKQAIAIGGPLSALSRSSNEPRSSSESPSTGLERAITAAVPSTVATAHLVQHRVYINTRQRFGTAQILPNARARDLMLDIVEKEHVPTEEAAGGGGGWVIFDCSPTHSIERPMREYESGKDEVLICTLSTFDVYLVDSAKYKTPKAHTFAVRSQNHISQFEKPELDYCHYFSLSDPLAHRHWYRALYTSRSYMLRQERPQLFSPPPRAAPPSAPSPATITTNEGVKAAAAAAGAAGATTVGVSRNTSITDRSASSAQRRIPARGATTDDRGASHRPEGSISGQSAASASASASVSAAAAAAAAAVAAPAPLIGRDALSTGPFEKGSLLAAAAQNQAQSEQIDLSLHERTRARQVEAARKAELAERTRRARAAGQPLIGVPTSRAT</sequence>
<feature type="region of interest" description="Disordered" evidence="1">
    <location>
        <begin position="2123"/>
        <end position="2146"/>
    </location>
</feature>
<feature type="compositionally biased region" description="Pro residues" evidence="1">
    <location>
        <begin position="1088"/>
        <end position="1102"/>
    </location>
</feature>
<protein>
    <submittedName>
        <fullName evidence="2">Uncharacterized protein</fullName>
    </submittedName>
</protein>
<feature type="region of interest" description="Disordered" evidence="1">
    <location>
        <begin position="2313"/>
        <end position="2332"/>
    </location>
</feature>
<dbReference type="STRING" id="401625.A0A0P1BQL6"/>
<feature type="compositionally biased region" description="Polar residues" evidence="1">
    <location>
        <begin position="1834"/>
        <end position="1843"/>
    </location>
</feature>
<feature type="compositionally biased region" description="Polar residues" evidence="1">
    <location>
        <begin position="1578"/>
        <end position="1594"/>
    </location>
</feature>